<evidence type="ECO:0000313" key="2">
    <source>
        <dbReference type="Proteomes" id="UP001223743"/>
    </source>
</evidence>
<comment type="caution">
    <text evidence="1">The sequence shown here is derived from an EMBL/GenBank/DDBJ whole genome shotgun (WGS) entry which is preliminary data.</text>
</comment>
<proteinExistence type="predicted"/>
<protein>
    <submittedName>
        <fullName evidence="1">Uncharacterized protein</fullName>
    </submittedName>
</protein>
<dbReference type="Proteomes" id="UP001223743">
    <property type="component" value="Unassembled WGS sequence"/>
</dbReference>
<gene>
    <name evidence="1" type="ORF">QO015_002954</name>
</gene>
<evidence type="ECO:0000313" key="1">
    <source>
        <dbReference type="EMBL" id="MDQ0517341.1"/>
    </source>
</evidence>
<keyword evidence="2" id="KW-1185">Reference proteome</keyword>
<organism evidence="1 2">
    <name type="scientific">Kaistia geumhonensis</name>
    <dbReference type="NCBI Taxonomy" id="410839"/>
    <lineage>
        <taxon>Bacteria</taxon>
        <taxon>Pseudomonadati</taxon>
        <taxon>Pseudomonadota</taxon>
        <taxon>Alphaproteobacteria</taxon>
        <taxon>Hyphomicrobiales</taxon>
        <taxon>Kaistiaceae</taxon>
        <taxon>Kaistia</taxon>
    </lineage>
</organism>
<dbReference type="RefSeq" id="WP_266278494.1">
    <property type="nucleotide sequence ID" value="NZ_JAPKNF010000001.1"/>
</dbReference>
<reference evidence="1 2" key="1">
    <citation type="submission" date="2023-07" db="EMBL/GenBank/DDBJ databases">
        <title>Genomic Encyclopedia of Type Strains, Phase IV (KMG-IV): sequencing the most valuable type-strain genomes for metagenomic binning, comparative biology and taxonomic classification.</title>
        <authorList>
            <person name="Goeker M."/>
        </authorList>
    </citation>
    <scope>NUCLEOTIDE SEQUENCE [LARGE SCALE GENOMIC DNA]</scope>
    <source>
        <strain evidence="1 2">B1-1</strain>
    </source>
</reference>
<sequence>MMAASAVEGERGGKGRLAVPFVAGGPGDGLSDPPYGTGSAGVAAFASCEWKSDAAERRRLIFMRQRESTKRKGSH</sequence>
<dbReference type="EMBL" id="JAUSWJ010000001">
    <property type="protein sequence ID" value="MDQ0517341.1"/>
    <property type="molecule type" value="Genomic_DNA"/>
</dbReference>
<accession>A0ABU0M8Q2</accession>
<name>A0ABU0M8Q2_9HYPH</name>